<evidence type="ECO:0000313" key="1">
    <source>
        <dbReference type="EMBL" id="SES62509.1"/>
    </source>
</evidence>
<accession>A0A1H9Y1D3</accession>
<sequence length="383" mass="43157">MKKYNCDFHIHIGSACKKAVKVTASRNMTILNIIEHSIVAKGMDIIGLVDCGSPYVLQELSFLIREGILEELEEGGLVYKSDLASLTLILGSEVETQEGVHAVCFFPDLSRTIAFSEFLATKVTNNNLSTQRANVTSNQLLDFVKEHDGIFMPAHIFTPHKSYYGKAFTRLKECFGNRVEEIDVVELGLSADTKLADCIAELHNFNFLTNSDAHSVGKIAREYNVLQLEAPTFSEIKKGIKNRDGRKIIANYGLDPQLGKYYYNFCANCDKVLEDCFCDKQKIVKGVYNRIMEIKDLNFGHHPIHRPQYYYQIPLEFIPGLGKKGREKALQELGTEAQILHQISEEKLRKYFSDKIVEIIIKGREGSLSLQRGGGGKYGKVMV</sequence>
<name>A0A1H9Y1D3_9FIRM</name>
<dbReference type="STRING" id="1120990.SAMN03080614_100157"/>
<dbReference type="InterPro" id="IPR016195">
    <property type="entry name" value="Pol/histidinol_Pase-like"/>
</dbReference>
<dbReference type="CDD" id="cd19067">
    <property type="entry name" value="PfuEndoQ-like"/>
    <property type="match status" value="1"/>
</dbReference>
<dbReference type="RefSeq" id="WP_091347993.1">
    <property type="nucleotide sequence ID" value="NZ_FOIF01000001.1"/>
</dbReference>
<evidence type="ECO:0000313" key="2">
    <source>
        <dbReference type="Proteomes" id="UP000243819"/>
    </source>
</evidence>
<protein>
    <submittedName>
        <fullName evidence="1">TIGR00375 family protein</fullName>
    </submittedName>
</protein>
<dbReference type="EMBL" id="FOIF01000001">
    <property type="protein sequence ID" value="SES62509.1"/>
    <property type="molecule type" value="Genomic_DNA"/>
</dbReference>
<dbReference type="PANTHER" id="PTHR40084:SF1">
    <property type="entry name" value="PHOSPHOTRANSFERASE"/>
    <property type="match status" value="1"/>
</dbReference>
<keyword evidence="2" id="KW-1185">Reference proteome</keyword>
<dbReference type="Proteomes" id="UP000243819">
    <property type="component" value="Unassembled WGS sequence"/>
</dbReference>
<dbReference type="SUPFAM" id="SSF89550">
    <property type="entry name" value="PHP domain-like"/>
    <property type="match status" value="1"/>
</dbReference>
<dbReference type="AlphaFoldDB" id="A0A1H9Y1D3"/>
<proteinExistence type="predicted"/>
<dbReference type="OrthoDB" id="9810135at2"/>
<organism evidence="1 2">
    <name type="scientific">Anaerobranca gottschalkii DSM 13577</name>
    <dbReference type="NCBI Taxonomy" id="1120990"/>
    <lineage>
        <taxon>Bacteria</taxon>
        <taxon>Bacillati</taxon>
        <taxon>Bacillota</taxon>
        <taxon>Clostridia</taxon>
        <taxon>Eubacteriales</taxon>
        <taxon>Proteinivoracaceae</taxon>
        <taxon>Anaerobranca</taxon>
    </lineage>
</organism>
<dbReference type="PANTHER" id="PTHR40084">
    <property type="entry name" value="PHOSPHOHYDROLASE, PHP FAMILY"/>
    <property type="match status" value="1"/>
</dbReference>
<dbReference type="Gene3D" id="3.20.20.140">
    <property type="entry name" value="Metal-dependent hydrolases"/>
    <property type="match status" value="1"/>
</dbReference>
<gene>
    <name evidence="1" type="ORF">SAMN03080614_100157</name>
</gene>
<reference evidence="2" key="1">
    <citation type="submission" date="2016-10" db="EMBL/GenBank/DDBJ databases">
        <authorList>
            <person name="Varghese N."/>
            <person name="Submissions S."/>
        </authorList>
    </citation>
    <scope>NUCLEOTIDE SEQUENCE [LARGE SCALE GENOMIC DNA]</scope>
    <source>
        <strain evidence="2">DSM 13577</strain>
    </source>
</reference>